<dbReference type="RefSeq" id="WP_033360782.1">
    <property type="nucleotide sequence ID" value="NZ_CP073767.1"/>
</dbReference>
<proteinExistence type="predicted"/>
<dbReference type="AlphaFoldDB" id="A0A9Q9IBH5"/>
<dbReference type="OrthoDB" id="5119564at2"/>
<evidence type="ECO:0000256" key="1">
    <source>
        <dbReference type="SAM" id="SignalP"/>
    </source>
</evidence>
<dbReference type="KEGG" id="daur:Daura_29595"/>
<keyword evidence="1" id="KW-0732">Signal</keyword>
<gene>
    <name evidence="2" type="ORF">Daura_29595</name>
</gene>
<sequence length="154" mass="16523">MRRRTVLAVPALLLAAGCGLGEALADYPTVPVEVSAADLVGVWAGHESSARYDLRADGTFTATGVPVVQLGPLDERTGRVGPFHGHGRWRLGTTPQSPPATAREAVLDFDELLDADDSRVERLGVVHLNAATPTESPDHVLILTTTHDWFQRLP</sequence>
<evidence type="ECO:0000313" key="3">
    <source>
        <dbReference type="Proteomes" id="UP001058003"/>
    </source>
</evidence>
<feature type="chain" id="PRO_5040302185" description="Lipoprotein" evidence="1">
    <location>
        <begin position="26"/>
        <end position="154"/>
    </location>
</feature>
<reference evidence="2" key="1">
    <citation type="submission" date="2021-04" db="EMBL/GenBank/DDBJ databases">
        <title>Dactylosporangium aurantiacum NRRL B-8018 full assembly.</title>
        <authorList>
            <person name="Hartkoorn R.C."/>
            <person name="Beaudoing E."/>
            <person name="Hot D."/>
        </authorList>
    </citation>
    <scope>NUCLEOTIDE SEQUENCE</scope>
    <source>
        <strain evidence="2">NRRL B-8018</strain>
    </source>
</reference>
<feature type="signal peptide" evidence="1">
    <location>
        <begin position="1"/>
        <end position="25"/>
    </location>
</feature>
<accession>A0A9Q9IBH5</accession>
<protein>
    <recommendedName>
        <fullName evidence="4">Lipoprotein</fullName>
    </recommendedName>
</protein>
<name>A0A9Q9IBH5_9ACTN</name>
<dbReference type="PROSITE" id="PS51257">
    <property type="entry name" value="PROKAR_LIPOPROTEIN"/>
    <property type="match status" value="1"/>
</dbReference>
<organism evidence="2 3">
    <name type="scientific">Dactylosporangium aurantiacum</name>
    <dbReference type="NCBI Taxonomy" id="35754"/>
    <lineage>
        <taxon>Bacteria</taxon>
        <taxon>Bacillati</taxon>
        <taxon>Actinomycetota</taxon>
        <taxon>Actinomycetes</taxon>
        <taxon>Micromonosporales</taxon>
        <taxon>Micromonosporaceae</taxon>
        <taxon>Dactylosporangium</taxon>
    </lineage>
</organism>
<dbReference type="EMBL" id="CP073767">
    <property type="protein sequence ID" value="UWZ50947.1"/>
    <property type="molecule type" value="Genomic_DNA"/>
</dbReference>
<dbReference type="Proteomes" id="UP001058003">
    <property type="component" value="Chromosome"/>
</dbReference>
<evidence type="ECO:0000313" key="2">
    <source>
        <dbReference type="EMBL" id="UWZ50947.1"/>
    </source>
</evidence>
<evidence type="ECO:0008006" key="4">
    <source>
        <dbReference type="Google" id="ProtNLM"/>
    </source>
</evidence>
<keyword evidence="3" id="KW-1185">Reference proteome</keyword>